<dbReference type="GO" id="GO:0009306">
    <property type="term" value="P:protein secretion"/>
    <property type="evidence" value="ECO:0007669"/>
    <property type="project" value="UniProtKB-UniRule"/>
</dbReference>
<accession>A0A2Z3LJR3</accession>
<keyword evidence="3 9" id="KW-0813">Transport</keyword>
<keyword evidence="6 9" id="KW-1133">Transmembrane helix</keyword>
<dbReference type="GO" id="GO:0005886">
    <property type="term" value="C:plasma membrane"/>
    <property type="evidence" value="ECO:0007669"/>
    <property type="project" value="UniProtKB-SubCell"/>
</dbReference>
<comment type="function">
    <text evidence="9">Involved in protein export. Participates in an early event of protein translocation.</text>
</comment>
<dbReference type="GO" id="GO:0015450">
    <property type="term" value="F:protein-transporting ATPase activity"/>
    <property type="evidence" value="ECO:0007669"/>
    <property type="project" value="UniProtKB-UniRule"/>
</dbReference>
<keyword evidence="4 9" id="KW-0812">Transmembrane</keyword>
<protein>
    <recommendedName>
        <fullName evidence="9">Protein-export membrane protein SecG</fullName>
    </recommendedName>
</protein>
<reference evidence="11 12" key="1">
    <citation type="submission" date="2018-05" db="EMBL/GenBank/DDBJ databases">
        <title>Candidatus Cardinium hertigii Genome Assembly.</title>
        <authorList>
            <person name="Showmaker K.C."/>
            <person name="Walden K.O."/>
            <person name="Fields C.J."/>
            <person name="Lambert K.N."/>
            <person name="Hudson M.E."/>
        </authorList>
    </citation>
    <scope>NUCLEOTIDE SEQUENCE [LARGE SCALE GENOMIC DNA]</scope>
    <source>
        <strain evidence="12">cHgTN10</strain>
    </source>
</reference>
<gene>
    <name evidence="11" type="ORF">DK880_00993</name>
</gene>
<comment type="subcellular location">
    <subcellularLocation>
        <location evidence="9">Cell membrane</location>
        <topology evidence="9">Multi-pass membrane protein</topology>
    </subcellularLocation>
    <subcellularLocation>
        <location evidence="1">Membrane</location>
        <topology evidence="1">Multi-pass membrane protein</topology>
    </subcellularLocation>
</comment>
<dbReference type="OrthoDB" id="983162at2"/>
<proteinExistence type="inferred from homology"/>
<organism evidence="11 12">
    <name type="scientific">Candidatus Cardinium hertigii</name>
    <dbReference type="NCBI Taxonomy" id="247481"/>
    <lineage>
        <taxon>Bacteria</taxon>
        <taxon>Pseudomonadati</taxon>
        <taxon>Bacteroidota</taxon>
        <taxon>Cytophagia</taxon>
        <taxon>Cytophagales</taxon>
        <taxon>Amoebophilaceae</taxon>
        <taxon>Candidatus Cardinium</taxon>
    </lineage>
</organism>
<evidence type="ECO:0000256" key="3">
    <source>
        <dbReference type="ARBA" id="ARBA00022448"/>
    </source>
</evidence>
<dbReference type="KEGG" id="cher:DK880_00993"/>
<evidence type="ECO:0000256" key="2">
    <source>
        <dbReference type="ARBA" id="ARBA00008445"/>
    </source>
</evidence>
<dbReference type="InterPro" id="IPR004692">
    <property type="entry name" value="SecG"/>
</dbReference>
<dbReference type="RefSeq" id="WP_109997661.1">
    <property type="nucleotide sequence ID" value="NZ_CP029619.1"/>
</dbReference>
<keyword evidence="5 9" id="KW-0653">Protein transport</keyword>
<keyword evidence="7 9" id="KW-0811">Translocation</keyword>
<evidence type="ECO:0000256" key="8">
    <source>
        <dbReference type="ARBA" id="ARBA00023136"/>
    </source>
</evidence>
<evidence type="ECO:0000256" key="9">
    <source>
        <dbReference type="RuleBase" id="RU365087"/>
    </source>
</evidence>
<evidence type="ECO:0000256" key="7">
    <source>
        <dbReference type="ARBA" id="ARBA00023010"/>
    </source>
</evidence>
<dbReference type="EMBL" id="CP029619">
    <property type="protein sequence ID" value="AWN82290.1"/>
    <property type="molecule type" value="Genomic_DNA"/>
</dbReference>
<dbReference type="NCBIfam" id="TIGR00810">
    <property type="entry name" value="secG"/>
    <property type="match status" value="1"/>
</dbReference>
<keyword evidence="12" id="KW-1185">Reference proteome</keyword>
<evidence type="ECO:0000313" key="12">
    <source>
        <dbReference type="Proteomes" id="UP000245872"/>
    </source>
</evidence>
<keyword evidence="9" id="KW-1003">Cell membrane</keyword>
<dbReference type="Pfam" id="PF03840">
    <property type="entry name" value="SecG"/>
    <property type="match status" value="1"/>
</dbReference>
<feature type="region of interest" description="Disordered" evidence="10">
    <location>
        <begin position="91"/>
        <end position="112"/>
    </location>
</feature>
<feature type="transmembrane region" description="Helical" evidence="9">
    <location>
        <begin position="57"/>
        <end position="77"/>
    </location>
</feature>
<feature type="transmembrane region" description="Helical" evidence="9">
    <location>
        <begin position="6"/>
        <end position="24"/>
    </location>
</feature>
<sequence length="112" mass="12514">MFVFKILAVCIIMVAILLIAVILIQEPKDRIMSPAAGTELHRVGLNQKANFLEKTTWVLTSLLLGLTLLSAISLKYATKVRLPLNITRKKAIEPERNNTDTTKPKEAESENQ</sequence>
<evidence type="ECO:0000256" key="4">
    <source>
        <dbReference type="ARBA" id="ARBA00022692"/>
    </source>
</evidence>
<evidence type="ECO:0000256" key="1">
    <source>
        <dbReference type="ARBA" id="ARBA00004141"/>
    </source>
</evidence>
<dbReference type="AlphaFoldDB" id="A0A2Z3LJR3"/>
<evidence type="ECO:0000313" key="11">
    <source>
        <dbReference type="EMBL" id="AWN82290.1"/>
    </source>
</evidence>
<evidence type="ECO:0000256" key="10">
    <source>
        <dbReference type="SAM" id="MobiDB-lite"/>
    </source>
</evidence>
<dbReference type="Proteomes" id="UP000245872">
    <property type="component" value="Chromosome"/>
</dbReference>
<keyword evidence="8 9" id="KW-0472">Membrane</keyword>
<evidence type="ECO:0000256" key="5">
    <source>
        <dbReference type="ARBA" id="ARBA00022927"/>
    </source>
</evidence>
<name>A0A2Z3LJR3_9BACT</name>
<comment type="similarity">
    <text evidence="2 9">Belongs to the SecG family.</text>
</comment>
<evidence type="ECO:0000256" key="6">
    <source>
        <dbReference type="ARBA" id="ARBA00022989"/>
    </source>
</evidence>